<protein>
    <submittedName>
        <fullName evidence="2">Uncharacterized protein</fullName>
    </submittedName>
</protein>
<feature type="non-terminal residue" evidence="2">
    <location>
        <position position="54"/>
    </location>
</feature>
<evidence type="ECO:0000256" key="1">
    <source>
        <dbReference type="SAM" id="MobiDB-lite"/>
    </source>
</evidence>
<dbReference type="EMBL" id="QNUK01000447">
    <property type="protein sequence ID" value="KAF5893177.1"/>
    <property type="molecule type" value="Genomic_DNA"/>
</dbReference>
<evidence type="ECO:0000313" key="3">
    <source>
        <dbReference type="Proteomes" id="UP000727407"/>
    </source>
</evidence>
<reference evidence="2" key="1">
    <citation type="submission" date="2020-07" db="EMBL/GenBank/DDBJ databases">
        <title>Clarias magur genome sequencing, assembly and annotation.</title>
        <authorList>
            <person name="Kushwaha B."/>
            <person name="Kumar R."/>
            <person name="Das P."/>
            <person name="Joshi C.G."/>
            <person name="Kumar D."/>
            <person name="Nagpure N.S."/>
            <person name="Pandey M."/>
            <person name="Agarwal S."/>
            <person name="Srivastava S."/>
            <person name="Singh M."/>
            <person name="Sahoo L."/>
            <person name="Jayasankar P."/>
            <person name="Meher P.K."/>
            <person name="Koringa P.G."/>
            <person name="Iquebal M.A."/>
            <person name="Das S.P."/>
            <person name="Bit A."/>
            <person name="Patnaik S."/>
            <person name="Patel N."/>
            <person name="Shah T.M."/>
            <person name="Hinsu A."/>
            <person name="Jena J.K."/>
        </authorList>
    </citation>
    <scope>NUCLEOTIDE SEQUENCE</scope>
    <source>
        <strain evidence="2">CIFAMagur01</strain>
        <tissue evidence="2">Testis</tissue>
    </source>
</reference>
<comment type="caution">
    <text evidence="2">The sequence shown here is derived from an EMBL/GenBank/DDBJ whole genome shotgun (WGS) entry which is preliminary data.</text>
</comment>
<feature type="region of interest" description="Disordered" evidence="1">
    <location>
        <begin position="30"/>
        <end position="54"/>
    </location>
</feature>
<gene>
    <name evidence="2" type="ORF">DAT39_017096</name>
</gene>
<sequence>MKWQHCGTYQDRSLPEECAFLLNARKHKRESPEAFVERGTNENAPHGEDLGCAL</sequence>
<accession>A0A8J4WVW4</accession>
<organism evidence="2 3">
    <name type="scientific">Clarias magur</name>
    <name type="common">Asian catfish</name>
    <name type="synonym">Macropteronotus magur</name>
    <dbReference type="NCBI Taxonomy" id="1594786"/>
    <lineage>
        <taxon>Eukaryota</taxon>
        <taxon>Metazoa</taxon>
        <taxon>Chordata</taxon>
        <taxon>Craniata</taxon>
        <taxon>Vertebrata</taxon>
        <taxon>Euteleostomi</taxon>
        <taxon>Actinopterygii</taxon>
        <taxon>Neopterygii</taxon>
        <taxon>Teleostei</taxon>
        <taxon>Ostariophysi</taxon>
        <taxon>Siluriformes</taxon>
        <taxon>Clariidae</taxon>
        <taxon>Clarias</taxon>
    </lineage>
</organism>
<evidence type="ECO:0000313" key="2">
    <source>
        <dbReference type="EMBL" id="KAF5893177.1"/>
    </source>
</evidence>
<dbReference type="Proteomes" id="UP000727407">
    <property type="component" value="Unassembled WGS sequence"/>
</dbReference>
<proteinExistence type="predicted"/>
<keyword evidence="3" id="KW-1185">Reference proteome</keyword>
<dbReference type="AlphaFoldDB" id="A0A8J4WVW4"/>
<name>A0A8J4WVW4_CLAMG</name>